<evidence type="ECO:0000313" key="2">
    <source>
        <dbReference type="EMBL" id="GAA2940167.1"/>
    </source>
</evidence>
<evidence type="ECO:0000313" key="3">
    <source>
        <dbReference type="Proteomes" id="UP001500403"/>
    </source>
</evidence>
<reference evidence="2 3" key="1">
    <citation type="journal article" date="2019" name="Int. J. Syst. Evol. Microbiol.">
        <title>The Global Catalogue of Microorganisms (GCM) 10K type strain sequencing project: providing services to taxonomists for standard genome sequencing and annotation.</title>
        <authorList>
            <consortium name="The Broad Institute Genomics Platform"/>
            <consortium name="The Broad Institute Genome Sequencing Center for Infectious Disease"/>
            <person name="Wu L."/>
            <person name="Ma J."/>
        </authorList>
    </citation>
    <scope>NUCLEOTIDE SEQUENCE [LARGE SCALE GENOMIC DNA]</scope>
    <source>
        <strain evidence="2 3">JCM 9088</strain>
    </source>
</reference>
<protein>
    <submittedName>
        <fullName evidence="2">Uncharacterized protein</fullName>
    </submittedName>
</protein>
<keyword evidence="3" id="KW-1185">Reference proteome</keyword>
<evidence type="ECO:0000256" key="1">
    <source>
        <dbReference type="SAM" id="MobiDB-lite"/>
    </source>
</evidence>
<organism evidence="2 3">
    <name type="scientific">Streptomyces enissocaesilis</name>
    <dbReference type="NCBI Taxonomy" id="332589"/>
    <lineage>
        <taxon>Bacteria</taxon>
        <taxon>Bacillati</taxon>
        <taxon>Actinomycetota</taxon>
        <taxon>Actinomycetes</taxon>
        <taxon>Kitasatosporales</taxon>
        <taxon>Streptomycetaceae</taxon>
        <taxon>Streptomyces</taxon>
        <taxon>Streptomyces rochei group</taxon>
    </lineage>
</organism>
<dbReference type="RefSeq" id="WP_344494730.1">
    <property type="nucleotide sequence ID" value="NZ_BAAAUD010000029.1"/>
</dbReference>
<feature type="compositionally biased region" description="Low complexity" evidence="1">
    <location>
        <begin position="272"/>
        <end position="287"/>
    </location>
</feature>
<comment type="caution">
    <text evidence="2">The sequence shown here is derived from an EMBL/GenBank/DDBJ whole genome shotgun (WGS) entry which is preliminary data.</text>
</comment>
<accession>A0ABN3X6L4</accession>
<feature type="region of interest" description="Disordered" evidence="1">
    <location>
        <begin position="267"/>
        <end position="287"/>
    </location>
</feature>
<dbReference type="EMBL" id="BAAAUD010000029">
    <property type="protein sequence ID" value="GAA2940167.1"/>
    <property type="molecule type" value="Genomic_DNA"/>
</dbReference>
<sequence length="287" mass="30687">MSASASSSAFPSASSFSPSPPSSSSTSSASSASSAPSAPAPSAEHVVRDAALWIEALLKQFPELLTELAPGRPSAVTERRAPAPGTAERIREERRDALLVQQRHGLSVPGHSAAPLRLHVSDAIRDITDGVIELDEAVHDKLGLGRPRQARVPQRLIRTAGLLPRVAAHPALAAHVRDESRRMARRCARVLGDSESMVRVRGRCPWCDSVSLRAFPARRAVLCVNPACRCGAEECDCRTDPAYRHVWHEGDWETLSGTAGADRAEIDASMDESATAARATSTEGARR</sequence>
<name>A0ABN3X6L4_9ACTN</name>
<proteinExistence type="predicted"/>
<dbReference type="Proteomes" id="UP001500403">
    <property type="component" value="Unassembled WGS sequence"/>
</dbReference>
<feature type="region of interest" description="Disordered" evidence="1">
    <location>
        <begin position="1"/>
        <end position="41"/>
    </location>
</feature>
<gene>
    <name evidence="2" type="ORF">GCM10010446_26800</name>
</gene>